<sequence>MPNTKIAIDSSEFIVKLVEYFDENYIENLEQTYKLCETRIEVNPIKQPKNCVGCNLASYEYLYSQKQDTSYHCQQENFIYAIRTMPLHAEEIEHAFLKIENNNDKEFFALEFLENKSVLNMASVGYACGTDVLGILKLLNRINIASKTYPVLHNINQIRELNILRIDDQKENWDISAQAVQHFINDFGYIKENFDFSVLNESEAYNDFCRRIDLFTLSYVYNELDKKEKIDIFNKIIELASTHFLILINDYNAYSGSDHKLFINEFNEYCDNNFKLINSVRVDYNGEGASFKKAMNDWVWKLPNFETISFRDKYRMKTNMKSICYIYEFERA</sequence>
<dbReference type="STRING" id="888741.HMPREF9098_1961"/>
<dbReference type="EMBL" id="AEWV01000040">
    <property type="protein sequence ID" value="EGC16591.1"/>
    <property type="molecule type" value="Genomic_DNA"/>
</dbReference>
<gene>
    <name evidence="1" type="ORF">HMPREF9098_1961</name>
</gene>
<protein>
    <submittedName>
        <fullName evidence="1">Uncharacterized protein</fullName>
    </submittedName>
</protein>
<comment type="caution">
    <text evidence="1">The sequence shown here is derived from an EMBL/GenBank/DDBJ whole genome shotgun (WGS) entry which is preliminary data.</text>
</comment>
<name>F0F1H6_9NEIS</name>
<keyword evidence="2" id="KW-1185">Reference proteome</keyword>
<dbReference type="AlphaFoldDB" id="F0F1H6"/>
<proteinExistence type="predicted"/>
<dbReference type="HOGENOM" id="CLU_836206_0_0_4"/>
<evidence type="ECO:0000313" key="2">
    <source>
        <dbReference type="Proteomes" id="UP000004088"/>
    </source>
</evidence>
<evidence type="ECO:0000313" key="1">
    <source>
        <dbReference type="EMBL" id="EGC16591.1"/>
    </source>
</evidence>
<accession>F0F1H6</accession>
<organism evidence="1 2">
    <name type="scientific">Kingella denitrificans ATCC 33394</name>
    <dbReference type="NCBI Taxonomy" id="888741"/>
    <lineage>
        <taxon>Bacteria</taxon>
        <taxon>Pseudomonadati</taxon>
        <taxon>Pseudomonadota</taxon>
        <taxon>Betaproteobacteria</taxon>
        <taxon>Neisseriales</taxon>
        <taxon>Neisseriaceae</taxon>
        <taxon>Kingella</taxon>
    </lineage>
</organism>
<dbReference type="RefSeq" id="WP_003783980.1">
    <property type="nucleotide sequence ID" value="NZ_GL870929.1"/>
</dbReference>
<reference evidence="1 2" key="1">
    <citation type="submission" date="2011-01" db="EMBL/GenBank/DDBJ databases">
        <authorList>
            <person name="Muzny D."/>
            <person name="Qin X."/>
            <person name="Deng J."/>
            <person name="Jiang H."/>
            <person name="Liu Y."/>
            <person name="Qu J."/>
            <person name="Song X.-Z."/>
            <person name="Zhang L."/>
            <person name="Thornton R."/>
            <person name="Coyle M."/>
            <person name="Francisco L."/>
            <person name="Jackson L."/>
            <person name="Javaid M."/>
            <person name="Korchina V."/>
            <person name="Kovar C."/>
            <person name="Mata R."/>
            <person name="Mathew T."/>
            <person name="Ngo R."/>
            <person name="Nguyen L."/>
            <person name="Nguyen N."/>
            <person name="Okwuonu G."/>
            <person name="Ongeri F."/>
            <person name="Pham C."/>
            <person name="Simmons D."/>
            <person name="Wilczek-Boney K."/>
            <person name="Hale W."/>
            <person name="Jakkamsetti A."/>
            <person name="Pham P."/>
            <person name="Ruth R."/>
            <person name="San Lucas F."/>
            <person name="Warren J."/>
            <person name="Zhang J."/>
            <person name="Zhao Z."/>
            <person name="Zhou C."/>
            <person name="Zhu D."/>
            <person name="Lee S."/>
            <person name="Bess C."/>
            <person name="Blankenburg K."/>
            <person name="Forbes L."/>
            <person name="Fu Q."/>
            <person name="Gubbala S."/>
            <person name="Hirani K."/>
            <person name="Jayaseelan J.C."/>
            <person name="Lara F."/>
            <person name="Munidasa M."/>
            <person name="Palculict T."/>
            <person name="Patil S."/>
            <person name="Pu L.-L."/>
            <person name="Saada N."/>
            <person name="Tang L."/>
            <person name="Weissenberger G."/>
            <person name="Zhu Y."/>
            <person name="Hemphill L."/>
            <person name="Shang Y."/>
            <person name="Youmans B."/>
            <person name="Ayvaz T."/>
            <person name="Ross M."/>
            <person name="Santibanez J."/>
            <person name="Aqrawi P."/>
            <person name="Gross S."/>
            <person name="Joshi V."/>
            <person name="Fowler G."/>
            <person name="Nazareth L."/>
            <person name="Reid J."/>
            <person name="Worley K."/>
            <person name="Petrosino J."/>
            <person name="Highlander S."/>
            <person name="Gibbs R."/>
        </authorList>
    </citation>
    <scope>NUCLEOTIDE SEQUENCE [LARGE SCALE GENOMIC DNA]</scope>
    <source>
        <strain evidence="1 2">ATCC 33394</strain>
    </source>
</reference>
<dbReference type="Proteomes" id="UP000004088">
    <property type="component" value="Unassembled WGS sequence"/>
</dbReference>